<keyword evidence="1" id="KW-1133">Transmembrane helix</keyword>
<accession>A0A009ILY7</accession>
<dbReference type="EMBL" id="JEWH01000021">
    <property type="protein sequence ID" value="EXB05724.1"/>
    <property type="molecule type" value="Genomic_DNA"/>
</dbReference>
<comment type="caution">
    <text evidence="2">The sequence shown here is derived from an EMBL/GenBank/DDBJ whole genome shotgun (WGS) entry which is preliminary data.</text>
</comment>
<dbReference type="Proteomes" id="UP000020595">
    <property type="component" value="Unassembled WGS sequence"/>
</dbReference>
<evidence type="ECO:0000313" key="3">
    <source>
        <dbReference type="Proteomes" id="UP000020595"/>
    </source>
</evidence>
<name>A0A009ILY7_ACIB9</name>
<protein>
    <submittedName>
        <fullName evidence="2">Uncharacterized protein</fullName>
    </submittedName>
</protein>
<feature type="transmembrane region" description="Helical" evidence="1">
    <location>
        <begin position="51"/>
        <end position="70"/>
    </location>
</feature>
<evidence type="ECO:0000256" key="1">
    <source>
        <dbReference type="SAM" id="Phobius"/>
    </source>
</evidence>
<dbReference type="PATRIC" id="fig|1310613.3.peg.1848"/>
<keyword evidence="1" id="KW-0472">Membrane</keyword>
<gene>
    <name evidence="2" type="ORF">J512_1927</name>
</gene>
<evidence type="ECO:0000313" key="2">
    <source>
        <dbReference type="EMBL" id="EXB05724.1"/>
    </source>
</evidence>
<feature type="transmembrane region" description="Helical" evidence="1">
    <location>
        <begin position="90"/>
        <end position="112"/>
    </location>
</feature>
<dbReference type="AlphaFoldDB" id="A0A009ILY7"/>
<sequence length="137" mass="15554">MNKNIKLDQDKLFIKLLFKSTSEVTDEEIEYYRKYPDQIDQVTAPLNIHKIFLWAGALLGVVVVAVAKFLKFSGSLDFLSEGVLEFVIDIIYETGIALIGAAVTAYMLGVLLNKQQENATKWREEIRRRVKESEGAL</sequence>
<reference evidence="2 3" key="1">
    <citation type="submission" date="2014-02" db="EMBL/GenBank/DDBJ databases">
        <title>Comparative genomics and transcriptomics to identify genetic mechanisms underlying the emergence of carbapenem resistant Acinetobacter baumannii (CRAb).</title>
        <authorList>
            <person name="Harris A.D."/>
            <person name="Johnson K.J."/>
            <person name="George J."/>
            <person name="Shefchek K."/>
            <person name="Daugherty S.C."/>
            <person name="Parankush S."/>
            <person name="Sadzewicz L."/>
            <person name="Tallon L."/>
            <person name="Sengamalay N."/>
            <person name="Hazen T.H."/>
            <person name="Rasko D.A."/>
        </authorList>
    </citation>
    <scope>NUCLEOTIDE SEQUENCE [LARGE SCALE GENOMIC DNA]</scope>
    <source>
        <strain evidence="2 3">1295743</strain>
    </source>
</reference>
<keyword evidence="1" id="KW-0812">Transmembrane</keyword>
<organism evidence="2 3">
    <name type="scientific">Acinetobacter baumannii (strain 1295743)</name>
    <dbReference type="NCBI Taxonomy" id="1310613"/>
    <lineage>
        <taxon>Bacteria</taxon>
        <taxon>Pseudomonadati</taxon>
        <taxon>Pseudomonadota</taxon>
        <taxon>Gammaproteobacteria</taxon>
        <taxon>Moraxellales</taxon>
        <taxon>Moraxellaceae</taxon>
        <taxon>Acinetobacter</taxon>
        <taxon>Acinetobacter calcoaceticus/baumannii complex</taxon>
    </lineage>
</organism>
<proteinExistence type="predicted"/>
<dbReference type="RefSeq" id="WP_032051139.1">
    <property type="nucleotide sequence ID" value="NZ_JEWH01000021.1"/>
</dbReference>